<dbReference type="AlphaFoldDB" id="H1CXX1"/>
<dbReference type="HOGENOM" id="CLU_3006877_0_0_9"/>
<evidence type="ECO:0000313" key="1">
    <source>
        <dbReference type="EMBL" id="EHO63849.1"/>
    </source>
</evidence>
<dbReference type="Proteomes" id="UP000003277">
    <property type="component" value="Unassembled WGS sequence"/>
</dbReference>
<dbReference type="EMBL" id="ADLT01000007">
    <property type="protein sequence ID" value="EHO63849.1"/>
    <property type="molecule type" value="Genomic_DNA"/>
</dbReference>
<sequence length="56" mass="6398">MMRLSDFRLAVRLGTYTPPMTGILCEEISRLRFARNDGERDLGCTLTVEEKDGFES</sequence>
<comment type="caution">
    <text evidence="1">The sequence shown here is derived from an EMBL/GenBank/DDBJ whole genome shotgun (WGS) entry which is preliminary data.</text>
</comment>
<name>H1CXX1_9FIRM</name>
<gene>
    <name evidence="1" type="ORF">HMPREF9453_00209</name>
</gene>
<protein>
    <submittedName>
        <fullName evidence="1">Uncharacterized protein</fullName>
    </submittedName>
</protein>
<organism evidence="1 2">
    <name type="scientific">Dialister succinatiphilus YIT 11850</name>
    <dbReference type="NCBI Taxonomy" id="742743"/>
    <lineage>
        <taxon>Bacteria</taxon>
        <taxon>Bacillati</taxon>
        <taxon>Bacillota</taxon>
        <taxon>Negativicutes</taxon>
        <taxon>Veillonellales</taxon>
        <taxon>Veillonellaceae</taxon>
        <taxon>Dialister</taxon>
    </lineage>
</organism>
<keyword evidence="2" id="KW-1185">Reference proteome</keyword>
<proteinExistence type="predicted"/>
<accession>H1CXX1</accession>
<reference evidence="1 2" key="1">
    <citation type="submission" date="2011-11" db="EMBL/GenBank/DDBJ databases">
        <title>The Genome Sequence of Dialister succinatiphilus YIT 11850.</title>
        <authorList>
            <consortium name="The Broad Institute Genome Sequencing Platform"/>
            <person name="Earl A."/>
            <person name="Ward D."/>
            <person name="Feldgarden M."/>
            <person name="Gevers D."/>
            <person name="Morotomi M."/>
            <person name="Young S.K."/>
            <person name="Zeng Q."/>
            <person name="Gargeya S."/>
            <person name="Fitzgerald M."/>
            <person name="Haas B."/>
            <person name="Abouelleil A."/>
            <person name="Alvarado L."/>
            <person name="Arachchi H.M."/>
            <person name="Berlin A."/>
            <person name="Brown A."/>
            <person name="Chapman S.B."/>
            <person name="Dunbar C."/>
            <person name="Gearin G."/>
            <person name="Goldberg J."/>
            <person name="Griggs A."/>
            <person name="Gujja S."/>
            <person name="Heiman D."/>
            <person name="Howarth C."/>
            <person name="Lui A."/>
            <person name="MacDonald P.J.P."/>
            <person name="Montmayeur A."/>
            <person name="Murphy C."/>
            <person name="Neiman D."/>
            <person name="Pearson M."/>
            <person name="Priest M."/>
            <person name="Roberts A."/>
            <person name="Saif S."/>
            <person name="Shea T."/>
            <person name="Sisk P."/>
            <person name="Stolte C."/>
            <person name="Sykes S."/>
            <person name="Wortman J."/>
            <person name="Nusbaum C."/>
            <person name="Birren B."/>
        </authorList>
    </citation>
    <scope>NUCLEOTIDE SEQUENCE [LARGE SCALE GENOMIC DNA]</scope>
    <source>
        <strain evidence="1 2">YIT 11850</strain>
    </source>
</reference>
<evidence type="ECO:0000313" key="2">
    <source>
        <dbReference type="Proteomes" id="UP000003277"/>
    </source>
</evidence>